<proteinExistence type="predicted"/>
<dbReference type="AlphaFoldDB" id="C5WDE0"/>
<dbReference type="HOGENOM" id="CLU_3341755_0_0_6"/>
<dbReference type="EMBL" id="AP010872">
    <property type="protein sequence ID" value="BAH83346.1"/>
    <property type="molecule type" value="Genomic_DNA"/>
</dbReference>
<name>C5WDE0_9ENTR</name>
<gene>
    <name evidence="1" type="ORF">ICMP_499</name>
</gene>
<dbReference type="KEGG" id="icp:ICMP_499"/>
<evidence type="ECO:0000313" key="1">
    <source>
        <dbReference type="EMBL" id="BAH83346.1"/>
    </source>
</evidence>
<accession>C5WDE0</accession>
<reference evidence="1 2" key="1">
    <citation type="journal article" date="2011" name="Genome Biol. Evol.">
        <title>Reductive evolution of bacterial genome in insect gut environment.</title>
        <authorList>
            <person name="Nikoh N."/>
            <person name="Hosokawa T."/>
            <person name="Ohshima K."/>
            <person name="Hattori M."/>
            <person name="Fukatsu T."/>
        </authorList>
    </citation>
    <scope>NUCLEOTIDE SEQUENCE [LARGE SCALE GENOMIC DNA]</scope>
    <source>
        <strain evidence="1 2">Mpkobe</strain>
    </source>
</reference>
<evidence type="ECO:0000313" key="2">
    <source>
        <dbReference type="Proteomes" id="UP000061704"/>
    </source>
</evidence>
<sequence length="37" mass="4625">MQPLVFDGKYLHELLRKIDYFQDLYLIMTYKIFIINK</sequence>
<protein>
    <submittedName>
        <fullName evidence="1">Uncharacterized protein</fullName>
    </submittedName>
</protein>
<organism evidence="1 2">
    <name type="scientific">Candidatus Ishikawaella capsulata Mpkobe</name>
    <dbReference type="NCBI Taxonomy" id="476281"/>
    <lineage>
        <taxon>Bacteria</taxon>
        <taxon>Pseudomonadati</taxon>
        <taxon>Pseudomonadota</taxon>
        <taxon>Gammaproteobacteria</taxon>
        <taxon>Enterobacterales</taxon>
        <taxon>Enterobacteriaceae</taxon>
        <taxon>Candidatus Ishikawella</taxon>
    </lineage>
</organism>
<dbReference type="Proteomes" id="UP000061704">
    <property type="component" value="Chromosome"/>
</dbReference>
<keyword evidence="2" id="KW-1185">Reference proteome</keyword>